<feature type="binding site" evidence="3">
    <location>
        <position position="350"/>
    </location>
    <ligand>
        <name>CTP</name>
        <dbReference type="ChEBI" id="CHEBI:37563"/>
    </ligand>
</feature>
<dbReference type="STRING" id="1156395.DBT_2373"/>
<comment type="caution">
    <text evidence="7">The sequence shown here is derived from an EMBL/GenBank/DDBJ whole genome shotgun (WGS) entry which is preliminary data.</text>
</comment>
<comment type="pathway">
    <text evidence="3 4">Cofactor biosynthesis; coenzyme A biosynthesis; CoA from (R)-pantothenate: step 2/5.</text>
</comment>
<dbReference type="NCBIfam" id="TIGR00521">
    <property type="entry name" value="coaBC_dfp"/>
    <property type="match status" value="1"/>
</dbReference>
<keyword evidence="3 4" id="KW-0285">Flavoprotein</keyword>
<keyword evidence="2 3" id="KW-0456">Lyase</keyword>
<comment type="similarity">
    <text evidence="3 4">In the C-terminal section; belongs to the PPC synthetase family.</text>
</comment>
<dbReference type="HAMAP" id="MF_02225">
    <property type="entry name" value="CoaBC"/>
    <property type="match status" value="1"/>
</dbReference>
<dbReference type="InterPro" id="IPR035929">
    <property type="entry name" value="CoaB-like_sf"/>
</dbReference>
<comment type="catalytic activity">
    <reaction evidence="3 4">
        <text>(R)-4'-phosphopantothenate + L-cysteine + CTP = N-[(R)-4-phosphopantothenoyl]-L-cysteine + CMP + diphosphate + H(+)</text>
        <dbReference type="Rhea" id="RHEA:19397"/>
        <dbReference type="ChEBI" id="CHEBI:10986"/>
        <dbReference type="ChEBI" id="CHEBI:15378"/>
        <dbReference type="ChEBI" id="CHEBI:33019"/>
        <dbReference type="ChEBI" id="CHEBI:35235"/>
        <dbReference type="ChEBI" id="CHEBI:37563"/>
        <dbReference type="ChEBI" id="CHEBI:59458"/>
        <dbReference type="ChEBI" id="CHEBI:60377"/>
        <dbReference type="EC" id="6.3.2.5"/>
    </reaction>
</comment>
<dbReference type="EC" id="6.3.2.5" evidence="3"/>
<keyword evidence="3" id="KW-0511">Multifunctional enzyme</keyword>
<comment type="function">
    <text evidence="3">Catalyzes two sequential steps in the biosynthesis of coenzyme A. In the first step cysteine is conjugated to 4'-phosphopantothenate to form 4-phosphopantothenoylcysteine. In the second step the latter compound is decarboxylated to form 4'-phosphopantotheine.</text>
</comment>
<dbReference type="GO" id="GO:0010181">
    <property type="term" value="F:FMN binding"/>
    <property type="evidence" value="ECO:0007669"/>
    <property type="project" value="UniProtKB-UniRule"/>
</dbReference>
<feature type="region of interest" description="Phosphopantothenate--cysteine ligase" evidence="3">
    <location>
        <begin position="200"/>
        <end position="411"/>
    </location>
</feature>
<comment type="function">
    <text evidence="4">Catalyzes two steps in the biosynthesis of coenzyme A. In the first step cysteine is conjugated to 4'-phosphopantothenate to form 4-phosphopantothenoylcysteine, in the latter compound is decarboxylated to form 4'-phosphopantotheine.</text>
</comment>
<dbReference type="UniPathway" id="UPA00241">
    <property type="reaction ID" value="UER00353"/>
</dbReference>
<comment type="cofactor">
    <cofactor evidence="3">
        <name>Mg(2+)</name>
        <dbReference type="ChEBI" id="CHEBI:18420"/>
    </cofactor>
</comment>
<protein>
    <recommendedName>
        <fullName evidence="3">Coenzyme A biosynthesis bifunctional protein CoaBC</fullName>
    </recommendedName>
    <alternativeName>
        <fullName evidence="3">DNA/pantothenate metabolism flavoprotein</fullName>
    </alternativeName>
    <alternativeName>
        <fullName evidence="3">Phosphopantothenoylcysteine synthetase/decarboxylase</fullName>
        <shortName evidence="3">PPCS-PPCDC</shortName>
    </alternativeName>
    <domain>
        <recommendedName>
            <fullName evidence="3">Phosphopantothenoylcysteine decarboxylase</fullName>
            <shortName evidence="3">PPC decarboxylase</shortName>
            <shortName evidence="3">PPC-DC</shortName>
            <ecNumber evidence="3">4.1.1.36</ecNumber>
        </recommendedName>
        <alternativeName>
            <fullName evidence="3">CoaC</fullName>
        </alternativeName>
    </domain>
    <domain>
        <recommendedName>
            <fullName evidence="3">Phosphopantothenate--cysteine ligase</fullName>
            <ecNumber evidence="3">6.3.2.5</ecNumber>
        </recommendedName>
        <alternativeName>
            <fullName evidence="3">CoaB</fullName>
        </alternativeName>
        <alternativeName>
            <fullName evidence="3">Phosphopantothenoylcysteine synthetase</fullName>
            <shortName evidence="3">PPC synthetase</shortName>
            <shortName evidence="3">PPC-S</shortName>
        </alternativeName>
    </domain>
</protein>
<dbReference type="PANTHER" id="PTHR14359:SF6">
    <property type="entry name" value="PHOSPHOPANTOTHENOYLCYSTEINE DECARBOXYLASE"/>
    <property type="match status" value="1"/>
</dbReference>
<keyword evidence="8" id="KW-1185">Reference proteome</keyword>
<dbReference type="InterPro" id="IPR003382">
    <property type="entry name" value="Flavoprotein"/>
</dbReference>
<feature type="region of interest" description="Phosphopantothenoylcysteine decarboxylase" evidence="3">
    <location>
        <begin position="1"/>
        <end position="199"/>
    </location>
</feature>
<evidence type="ECO:0000256" key="2">
    <source>
        <dbReference type="ARBA" id="ARBA00023239"/>
    </source>
</evidence>
<dbReference type="InterPro" id="IPR007085">
    <property type="entry name" value="DNA/pantothenate-metab_flavo_C"/>
</dbReference>
<proteinExistence type="inferred from homology"/>
<dbReference type="Gene3D" id="3.40.50.1950">
    <property type="entry name" value="Flavin prenyltransferase-like"/>
    <property type="match status" value="1"/>
</dbReference>
<dbReference type="InterPro" id="IPR005252">
    <property type="entry name" value="CoaBC"/>
</dbReference>
<dbReference type="GO" id="GO:0015941">
    <property type="term" value="P:pantothenate catabolic process"/>
    <property type="evidence" value="ECO:0007669"/>
    <property type="project" value="InterPro"/>
</dbReference>
<comment type="pathway">
    <text evidence="3 4">Cofactor biosynthesis; coenzyme A biosynthesis; CoA from (R)-pantothenate: step 3/5.</text>
</comment>
<comment type="catalytic activity">
    <reaction evidence="3 4">
        <text>N-[(R)-4-phosphopantothenoyl]-L-cysteine + H(+) = (R)-4'-phosphopantetheine + CO2</text>
        <dbReference type="Rhea" id="RHEA:16793"/>
        <dbReference type="ChEBI" id="CHEBI:15378"/>
        <dbReference type="ChEBI" id="CHEBI:16526"/>
        <dbReference type="ChEBI" id="CHEBI:59458"/>
        <dbReference type="ChEBI" id="CHEBI:61723"/>
        <dbReference type="EC" id="4.1.1.36"/>
    </reaction>
</comment>
<feature type="binding site" evidence="3">
    <location>
        <position position="288"/>
    </location>
    <ligand>
        <name>CTP</name>
        <dbReference type="ChEBI" id="CHEBI:37563"/>
    </ligand>
</feature>
<gene>
    <name evidence="3" type="primary">coaBC</name>
    <name evidence="7" type="ORF">DBT_2373</name>
</gene>
<dbReference type="OrthoDB" id="9802554at2"/>
<dbReference type="GO" id="GO:0071513">
    <property type="term" value="C:phosphopantothenoylcysteine decarboxylase complex"/>
    <property type="evidence" value="ECO:0007669"/>
    <property type="project" value="TreeGrafter"/>
</dbReference>
<organism evidence="7 8">
    <name type="scientific">Dissulfuribacter thermophilus</name>
    <dbReference type="NCBI Taxonomy" id="1156395"/>
    <lineage>
        <taxon>Bacteria</taxon>
        <taxon>Pseudomonadati</taxon>
        <taxon>Thermodesulfobacteriota</taxon>
        <taxon>Dissulfuribacteria</taxon>
        <taxon>Dissulfuribacterales</taxon>
        <taxon>Dissulfuribacteraceae</taxon>
        <taxon>Dissulfuribacter</taxon>
    </lineage>
</organism>
<dbReference type="Pfam" id="PF04127">
    <property type="entry name" value="DFP"/>
    <property type="match status" value="1"/>
</dbReference>
<dbReference type="AlphaFoldDB" id="A0A1B9F394"/>
<dbReference type="GO" id="GO:0004633">
    <property type="term" value="F:phosphopantothenoylcysteine decarboxylase activity"/>
    <property type="evidence" value="ECO:0007669"/>
    <property type="project" value="UniProtKB-UniRule"/>
</dbReference>
<keyword evidence="3" id="KW-0479">Metal-binding</keyword>
<dbReference type="RefSeq" id="WP_067620670.1">
    <property type="nucleotide sequence ID" value="NZ_MAGO01000016.1"/>
</dbReference>
<evidence type="ECO:0000313" key="7">
    <source>
        <dbReference type="EMBL" id="OCC14231.1"/>
    </source>
</evidence>
<feature type="active site" description="Proton donor" evidence="3">
    <location>
        <position position="168"/>
    </location>
</feature>
<comment type="similarity">
    <text evidence="3 4">In the N-terminal section; belongs to the HFCD (homo-oligomeric flavin containing Cys decarboxylase) superfamily.</text>
</comment>
<dbReference type="Gene3D" id="3.40.50.10300">
    <property type="entry name" value="CoaB-like"/>
    <property type="match status" value="1"/>
</dbReference>
<evidence type="ECO:0000256" key="3">
    <source>
        <dbReference type="HAMAP-Rule" id="MF_02225"/>
    </source>
</evidence>
<dbReference type="Proteomes" id="UP000093080">
    <property type="component" value="Unassembled WGS sequence"/>
</dbReference>
<dbReference type="GO" id="GO:0015937">
    <property type="term" value="P:coenzyme A biosynthetic process"/>
    <property type="evidence" value="ECO:0007669"/>
    <property type="project" value="UniProtKB-UniRule"/>
</dbReference>
<dbReference type="SUPFAM" id="SSF52507">
    <property type="entry name" value="Homo-oligomeric flavin-containing Cys decarboxylases, HFCD"/>
    <property type="match status" value="1"/>
</dbReference>
<dbReference type="EMBL" id="MAGO01000016">
    <property type="protein sequence ID" value="OCC14231.1"/>
    <property type="molecule type" value="Genomic_DNA"/>
</dbReference>
<dbReference type="PATRIC" id="fig|1156395.6.peg.2406"/>
<feature type="domain" description="DNA/pantothenate metabolism flavoprotein C-terminal" evidence="6">
    <location>
        <begin position="196"/>
        <end position="409"/>
    </location>
</feature>
<feature type="domain" description="Flavoprotein" evidence="5">
    <location>
        <begin position="16"/>
        <end position="186"/>
    </location>
</feature>
<comment type="cofactor">
    <cofactor evidence="3">
        <name>FMN</name>
        <dbReference type="ChEBI" id="CHEBI:58210"/>
    </cofactor>
    <text evidence="3">Binds 1 FMN per subunit.</text>
</comment>
<dbReference type="PANTHER" id="PTHR14359">
    <property type="entry name" value="HOMO-OLIGOMERIC FLAVIN CONTAINING CYS DECARBOXYLASE FAMILY"/>
    <property type="match status" value="1"/>
</dbReference>
<dbReference type="GO" id="GO:0046872">
    <property type="term" value="F:metal ion binding"/>
    <property type="evidence" value="ECO:0007669"/>
    <property type="project" value="UniProtKB-KW"/>
</dbReference>
<dbReference type="EC" id="4.1.1.36" evidence="3"/>
<evidence type="ECO:0000256" key="1">
    <source>
        <dbReference type="ARBA" id="ARBA00022793"/>
    </source>
</evidence>
<evidence type="ECO:0000256" key="4">
    <source>
        <dbReference type="RuleBase" id="RU364078"/>
    </source>
</evidence>
<name>A0A1B9F394_9BACT</name>
<dbReference type="SUPFAM" id="SSF102645">
    <property type="entry name" value="CoaB-like"/>
    <property type="match status" value="1"/>
</dbReference>
<keyword evidence="1 3" id="KW-0210">Decarboxylase</keyword>
<dbReference type="InterPro" id="IPR036551">
    <property type="entry name" value="Flavin_trans-like"/>
</dbReference>
<keyword evidence="3 4" id="KW-0436">Ligase</keyword>
<feature type="binding site" evidence="3">
    <location>
        <position position="354"/>
    </location>
    <ligand>
        <name>CTP</name>
        <dbReference type="ChEBI" id="CHEBI:37563"/>
    </ligand>
</feature>
<reference evidence="7 8" key="1">
    <citation type="submission" date="2016-06" db="EMBL/GenBank/DDBJ databases">
        <title>Respiratory ammonification of nitrate coupled to the oxidation of elemental sulfur in deep-sea autotrophic thermophilic bacteria.</title>
        <authorList>
            <person name="Slobodkina G.B."/>
            <person name="Mardanov A.V."/>
            <person name="Ravin N.V."/>
            <person name="Frolova A.A."/>
            <person name="Viryasiv M.B."/>
            <person name="Chernyh N.A."/>
            <person name="Bonch-Osmolovskaya E.A."/>
            <person name="Slobodkin A.I."/>
        </authorList>
    </citation>
    <scope>NUCLEOTIDE SEQUENCE [LARGE SCALE GENOMIC DNA]</scope>
    <source>
        <strain evidence="7 8">S69</strain>
    </source>
</reference>
<feature type="binding site" evidence="3">
    <location>
        <position position="336"/>
    </location>
    <ligand>
        <name>CTP</name>
        <dbReference type="ChEBI" id="CHEBI:37563"/>
    </ligand>
</feature>
<sequence>MVERAPWGNGIGLSNKNILFGITGGIAAFKAAFYLRSLKNFGAKVVPVLTENAAKFVTPMTFSALANEKAWLDAFDSDPSSLFAHIEIPKDADCFVVCPATANCLAKAANGIADDLLTTMILAYKGSVLFFPSMNPAMYQNPATQNNIEKLRKLGHVVVEPATGQVACGDQGQGRLVEFEEFLHEVQSSLLPKPLLGKKILVTAGPTREPIDPVRFLSNKSSGKMGFEIAWACKMLGAEVTLIKGPTQLSPPNVHTLLSVETADEMFEAVKEVFPQMDVVIMTAAVADYTPERVSKTKIKKKDYGEENLNISLKKTQDILKYISRNRSSKQVIVGFCAETENLIENARKKLANKPVDMLVCNDITEKGAGFDKNTNKVSILYGDGSKIEELPLMSKANLALELMNRVSSLL</sequence>
<evidence type="ECO:0000259" key="5">
    <source>
        <dbReference type="Pfam" id="PF02441"/>
    </source>
</evidence>
<keyword evidence="3" id="KW-0460">Magnesium</keyword>
<evidence type="ECO:0000259" key="6">
    <source>
        <dbReference type="Pfam" id="PF04127"/>
    </source>
</evidence>
<dbReference type="Pfam" id="PF02441">
    <property type="entry name" value="Flavoprotein"/>
    <property type="match status" value="1"/>
</dbReference>
<keyword evidence="3 4" id="KW-0288">FMN</keyword>
<dbReference type="GO" id="GO:0004632">
    <property type="term" value="F:phosphopantothenate--cysteine ligase activity"/>
    <property type="evidence" value="ECO:0007669"/>
    <property type="project" value="UniProtKB-UniRule"/>
</dbReference>
<feature type="binding site" evidence="3">
    <location>
        <position position="298"/>
    </location>
    <ligand>
        <name>CTP</name>
        <dbReference type="ChEBI" id="CHEBI:37563"/>
    </ligand>
</feature>
<accession>A0A1B9F394</accession>
<comment type="caution">
    <text evidence="3">Lacks conserved residue(s) required for the propagation of feature annotation.</text>
</comment>
<evidence type="ECO:0000313" key="8">
    <source>
        <dbReference type="Proteomes" id="UP000093080"/>
    </source>
</evidence>